<dbReference type="AlphaFoldDB" id="A0A8J8NPS5"/>
<evidence type="ECO:0000313" key="3">
    <source>
        <dbReference type="Proteomes" id="UP000785679"/>
    </source>
</evidence>
<proteinExistence type="predicted"/>
<evidence type="ECO:0000313" key="2">
    <source>
        <dbReference type="EMBL" id="TNV79223.1"/>
    </source>
</evidence>
<keyword evidence="3" id="KW-1185">Reference proteome</keyword>
<comment type="caution">
    <text evidence="2">The sequence shown here is derived from an EMBL/GenBank/DDBJ whole genome shotgun (WGS) entry which is preliminary data.</text>
</comment>
<evidence type="ECO:0000256" key="1">
    <source>
        <dbReference type="SAM" id="MobiDB-lite"/>
    </source>
</evidence>
<dbReference type="Proteomes" id="UP000785679">
    <property type="component" value="Unassembled WGS sequence"/>
</dbReference>
<accession>A0A8J8NPS5</accession>
<reference evidence="2" key="1">
    <citation type="submission" date="2019-06" db="EMBL/GenBank/DDBJ databases">
        <authorList>
            <person name="Zheng W."/>
        </authorList>
    </citation>
    <scope>NUCLEOTIDE SEQUENCE</scope>
    <source>
        <strain evidence="2">QDHG01</strain>
    </source>
</reference>
<dbReference type="EMBL" id="RRYP01009207">
    <property type="protein sequence ID" value="TNV79223.1"/>
    <property type="molecule type" value="Genomic_DNA"/>
</dbReference>
<name>A0A8J8NPS5_HALGN</name>
<feature type="region of interest" description="Disordered" evidence="1">
    <location>
        <begin position="1"/>
        <end position="22"/>
    </location>
</feature>
<sequence length="298" mass="34006">MLEPPQTVTDYHPAASVSTKEKEHISKLKSILLLKKQSSVSQLPANLQQPCNFYPNQNTSFSSNRLDIIQEQYETSIRHINERRQPAFMQRRSMSQNQLKDAPQKPKAKGQNPIKSRNQVLTISKSEKRLGAKQNISLVLPCPVVPLVEGTSHKVNQSVQLLQNSKGQNQSKLVRTIFSHVKPNPQYKEPTPDNDFEPLFKVTFSKPIAHQHPKKLVPRLNLSLNDNTDQLKRVKSHQNIFESIYGTPVSQVLSSNRKTRLPSAVQTSRNKSDKRLQQTRSGHWVMTEREQGVNMIQL</sequence>
<gene>
    <name evidence="2" type="ORF">FGO68_gene16904</name>
</gene>
<organism evidence="2 3">
    <name type="scientific">Halteria grandinella</name>
    <dbReference type="NCBI Taxonomy" id="5974"/>
    <lineage>
        <taxon>Eukaryota</taxon>
        <taxon>Sar</taxon>
        <taxon>Alveolata</taxon>
        <taxon>Ciliophora</taxon>
        <taxon>Intramacronucleata</taxon>
        <taxon>Spirotrichea</taxon>
        <taxon>Stichotrichia</taxon>
        <taxon>Sporadotrichida</taxon>
        <taxon>Halteriidae</taxon>
        <taxon>Halteria</taxon>
    </lineage>
</organism>
<feature type="region of interest" description="Disordered" evidence="1">
    <location>
        <begin position="255"/>
        <end position="282"/>
    </location>
</feature>
<protein>
    <submittedName>
        <fullName evidence="2">Uncharacterized protein</fullName>
    </submittedName>
</protein>
<feature type="region of interest" description="Disordered" evidence="1">
    <location>
        <begin position="82"/>
        <end position="113"/>
    </location>
</feature>